<reference evidence="1" key="2">
    <citation type="journal article" date="2022" name="New Phytol.">
        <title>Evolutionary transition to the ectomycorrhizal habit in the genomes of a hyperdiverse lineage of mushroom-forming fungi.</title>
        <authorList>
            <person name="Looney B."/>
            <person name="Miyauchi S."/>
            <person name="Morin E."/>
            <person name="Drula E."/>
            <person name="Courty P.E."/>
            <person name="Kohler A."/>
            <person name="Kuo A."/>
            <person name="LaButti K."/>
            <person name="Pangilinan J."/>
            <person name="Lipzen A."/>
            <person name="Riley R."/>
            <person name="Andreopoulos W."/>
            <person name="He G."/>
            <person name="Johnson J."/>
            <person name="Nolan M."/>
            <person name="Tritt A."/>
            <person name="Barry K.W."/>
            <person name="Grigoriev I.V."/>
            <person name="Nagy L.G."/>
            <person name="Hibbett D."/>
            <person name="Henrissat B."/>
            <person name="Matheny P.B."/>
            <person name="Labbe J."/>
            <person name="Martin F.M."/>
        </authorList>
    </citation>
    <scope>NUCLEOTIDE SEQUENCE</scope>
    <source>
        <strain evidence="1">EC-137</strain>
    </source>
</reference>
<reference evidence="1" key="1">
    <citation type="submission" date="2021-02" db="EMBL/GenBank/DDBJ databases">
        <authorList>
            <consortium name="DOE Joint Genome Institute"/>
            <person name="Ahrendt S."/>
            <person name="Looney B.P."/>
            <person name="Miyauchi S."/>
            <person name="Morin E."/>
            <person name="Drula E."/>
            <person name="Courty P.E."/>
            <person name="Chicoki N."/>
            <person name="Fauchery L."/>
            <person name="Kohler A."/>
            <person name="Kuo A."/>
            <person name="Labutti K."/>
            <person name="Pangilinan J."/>
            <person name="Lipzen A."/>
            <person name="Riley R."/>
            <person name="Andreopoulos W."/>
            <person name="He G."/>
            <person name="Johnson J."/>
            <person name="Barry K.W."/>
            <person name="Grigoriev I.V."/>
            <person name="Nagy L."/>
            <person name="Hibbett D."/>
            <person name="Henrissat B."/>
            <person name="Matheny P.B."/>
            <person name="Labbe J."/>
            <person name="Martin F."/>
        </authorList>
    </citation>
    <scope>NUCLEOTIDE SEQUENCE</scope>
    <source>
        <strain evidence="1">EC-137</strain>
    </source>
</reference>
<name>A0ACB8Q594_9AGAM</name>
<keyword evidence="2" id="KW-1185">Reference proteome</keyword>
<dbReference type="Proteomes" id="UP000814128">
    <property type="component" value="Unassembled WGS sequence"/>
</dbReference>
<comment type="caution">
    <text evidence="1">The sequence shown here is derived from an EMBL/GenBank/DDBJ whole genome shotgun (WGS) entry which is preliminary data.</text>
</comment>
<evidence type="ECO:0000313" key="2">
    <source>
        <dbReference type="Proteomes" id="UP000814128"/>
    </source>
</evidence>
<protein>
    <submittedName>
        <fullName evidence="1">CHAT domain-containing protein</fullName>
    </submittedName>
</protein>
<gene>
    <name evidence="1" type="ORF">K488DRAFT_64652</name>
</gene>
<accession>A0ACB8Q594</accession>
<organism evidence="1 2">
    <name type="scientific">Vararia minispora EC-137</name>
    <dbReference type="NCBI Taxonomy" id="1314806"/>
    <lineage>
        <taxon>Eukaryota</taxon>
        <taxon>Fungi</taxon>
        <taxon>Dikarya</taxon>
        <taxon>Basidiomycota</taxon>
        <taxon>Agaricomycotina</taxon>
        <taxon>Agaricomycetes</taxon>
        <taxon>Russulales</taxon>
        <taxon>Lachnocladiaceae</taxon>
        <taxon>Vararia</taxon>
    </lineage>
</organism>
<proteinExistence type="predicted"/>
<evidence type="ECO:0000313" key="1">
    <source>
        <dbReference type="EMBL" id="KAI0026766.1"/>
    </source>
</evidence>
<sequence length="908" mass="100944">MATFITRFLAATPDEDTYLALLRDYADNLCNRFARLGNLSDLEDAVVVRRLALKLTPNGRAGQRSELNEYGLTLQVRFNRLGELKDLEEAITAHQRALDITPDGHSDKNCFLIGLGTALQLRFDRLGSLQDLEDAVALKYRAVKLTHDSDTDRLSRLHSLSLSLLSRYHRFGQLQDIDDVIAVQRRIVEPTSDNQITKSSHLDDLSSSLQSRFDRRGALPDLEEAISTQRRALDLTPDDHPDLPSRLDHLAVSLESRWRIIRAPEDIEHAISVQRRAVELTPDNHPKKPSRLSNLGVFLRPQLCHSPSRSRVTMAYDDVSASHPMVCTPTVKLRAARINSRMCTVVYGFDRLRDNTAIRARQAVLDAIRPCISLSLSISHRLEQLTREAIGPEITATAATAIAAGKHCLALEWLEEGRNVVWSQIMRLRRPLDDLRSRDSDLAEQLRQVSVALESAGRRVAMDGHGHRRPFRDAITPEGTAFITPTPYATLDEEMKVHIQLAAEYERLLAQIRKMKGFEDFMCPITLADLAPACKDGPVAVINVDRSRCDALILYRTAVIVHVPLPDLSFEAVVKMYLRLAIATGGRTNKCRRSIRDGRASRPPQESGVHMKRILELLWKRVVQPILAAIRDEQLAIHAVARPGGNRLPHITWCATGPLSFLPLHAAGVYDEKDFRAPKAFDFVVSSYTPSVSALLAVYAQSTVLSATETPKILVISQPRTPGQKPLPSTVAEAVKVCDHFPQSYTHLSDRHATVNAVLEAMGQHDWVHLACHGAQDAHNPIDSAFFLHDGRLDLSCLMGISSVRARLAVLSACQTAKGSDKLPEEAVHLAAGMLAVGYRSVVATIWSIKDEDGPVIMDAFYSALKRNIESDEELAVAYALHEAVAKLRNTAGEGCFIRWVPFVHFGM</sequence>
<dbReference type="EMBL" id="MU274207">
    <property type="protein sequence ID" value="KAI0026766.1"/>
    <property type="molecule type" value="Genomic_DNA"/>
</dbReference>